<dbReference type="Proteomes" id="UP001181693">
    <property type="component" value="Unassembled WGS sequence"/>
</dbReference>
<evidence type="ECO:0000313" key="2">
    <source>
        <dbReference type="Proteomes" id="UP001181693"/>
    </source>
</evidence>
<sequence length="102" mass="11466">MSSYIKTKDPLIGVLCFKFKGDFCFKHCPLLSQSFSFRNRCATTVVLYPSRHTNIPLYTCIGTVSNPAKNQMLLEGRGRLLCVLARTSCMTLGSQWDTPLIL</sequence>
<name>A0AAV3B4E3_PYXAD</name>
<comment type="caution">
    <text evidence="1">The sequence shown here is derived from an EMBL/GenBank/DDBJ whole genome shotgun (WGS) entry which is preliminary data.</text>
</comment>
<protein>
    <submittedName>
        <fullName evidence="1">Uncharacterized protein</fullName>
    </submittedName>
</protein>
<accession>A0AAV3B4E3</accession>
<reference evidence="1" key="1">
    <citation type="thesis" date="2020" institute="ProQuest LLC" country="789 East Eisenhower Parkway, Ann Arbor, MI, USA">
        <title>Comparative Genomics and Chromosome Evolution.</title>
        <authorList>
            <person name="Mudd A.B."/>
        </authorList>
    </citation>
    <scope>NUCLEOTIDE SEQUENCE</scope>
    <source>
        <strain evidence="1">1538</strain>
        <tissue evidence="1">Blood</tissue>
    </source>
</reference>
<evidence type="ECO:0000313" key="1">
    <source>
        <dbReference type="EMBL" id="DBA30465.1"/>
    </source>
</evidence>
<gene>
    <name evidence="1" type="ORF">GDO54_006434</name>
</gene>
<keyword evidence="2" id="KW-1185">Reference proteome</keyword>
<dbReference type="EMBL" id="DYDO01000002">
    <property type="protein sequence ID" value="DBA30465.1"/>
    <property type="molecule type" value="Genomic_DNA"/>
</dbReference>
<proteinExistence type="predicted"/>
<dbReference type="AlphaFoldDB" id="A0AAV3B4E3"/>
<organism evidence="1 2">
    <name type="scientific">Pyxicephalus adspersus</name>
    <name type="common">African bullfrog</name>
    <dbReference type="NCBI Taxonomy" id="30357"/>
    <lineage>
        <taxon>Eukaryota</taxon>
        <taxon>Metazoa</taxon>
        <taxon>Chordata</taxon>
        <taxon>Craniata</taxon>
        <taxon>Vertebrata</taxon>
        <taxon>Euteleostomi</taxon>
        <taxon>Amphibia</taxon>
        <taxon>Batrachia</taxon>
        <taxon>Anura</taxon>
        <taxon>Neobatrachia</taxon>
        <taxon>Ranoidea</taxon>
        <taxon>Pyxicephalidae</taxon>
        <taxon>Pyxicephalinae</taxon>
        <taxon>Pyxicephalus</taxon>
    </lineage>
</organism>